<name>A0A3E2NTQ9_9SPHI</name>
<evidence type="ECO:0000256" key="3">
    <source>
        <dbReference type="ARBA" id="ARBA00022553"/>
    </source>
</evidence>
<organism evidence="18 19">
    <name type="scientific">Mucilaginibacter terrenus</name>
    <dbReference type="NCBI Taxonomy" id="2482727"/>
    <lineage>
        <taxon>Bacteria</taxon>
        <taxon>Pseudomonadati</taxon>
        <taxon>Bacteroidota</taxon>
        <taxon>Sphingobacteriia</taxon>
        <taxon>Sphingobacteriales</taxon>
        <taxon>Sphingobacteriaceae</taxon>
        <taxon>Mucilaginibacter</taxon>
    </lineage>
</organism>
<accession>A0A3E2NTQ9</accession>
<dbReference type="Pfam" id="PF12833">
    <property type="entry name" value="HTH_18"/>
    <property type="match status" value="1"/>
</dbReference>
<evidence type="ECO:0000256" key="13">
    <source>
        <dbReference type="SAM" id="Phobius"/>
    </source>
</evidence>
<comment type="caution">
    <text evidence="18">The sequence shown here is derived from an EMBL/GenBank/DDBJ whole genome shotgun (WGS) entry which is preliminary data.</text>
</comment>
<evidence type="ECO:0000313" key="19">
    <source>
        <dbReference type="Proteomes" id="UP000260823"/>
    </source>
</evidence>
<dbReference type="InterPro" id="IPR011123">
    <property type="entry name" value="Y_Y_Y"/>
</dbReference>
<evidence type="ECO:0000256" key="8">
    <source>
        <dbReference type="ARBA" id="ARBA00023012"/>
    </source>
</evidence>
<dbReference type="SUPFAM" id="SSF52172">
    <property type="entry name" value="CheY-like"/>
    <property type="match status" value="1"/>
</dbReference>
<dbReference type="Gene3D" id="3.40.50.2300">
    <property type="match status" value="1"/>
</dbReference>
<evidence type="ECO:0000259" key="16">
    <source>
        <dbReference type="PROSITE" id="PS50109"/>
    </source>
</evidence>
<dbReference type="PROSITE" id="PS01124">
    <property type="entry name" value="HTH_ARAC_FAMILY_2"/>
    <property type="match status" value="1"/>
</dbReference>
<keyword evidence="14" id="KW-0732">Signal</keyword>
<dbReference type="GO" id="GO:0005524">
    <property type="term" value="F:ATP binding"/>
    <property type="evidence" value="ECO:0007669"/>
    <property type="project" value="UniProtKB-KW"/>
</dbReference>
<evidence type="ECO:0000256" key="2">
    <source>
        <dbReference type="ARBA" id="ARBA00012438"/>
    </source>
</evidence>
<keyword evidence="7" id="KW-0067">ATP-binding</keyword>
<dbReference type="InterPro" id="IPR018062">
    <property type="entry name" value="HTH_AraC-typ_CS"/>
</dbReference>
<keyword evidence="4" id="KW-0808">Transferase</keyword>
<evidence type="ECO:0000256" key="11">
    <source>
        <dbReference type="ARBA" id="ARBA00023163"/>
    </source>
</evidence>
<dbReference type="SMART" id="SM00342">
    <property type="entry name" value="HTH_ARAC"/>
    <property type="match status" value="1"/>
</dbReference>
<keyword evidence="19" id="KW-1185">Reference proteome</keyword>
<dbReference type="PANTHER" id="PTHR43547">
    <property type="entry name" value="TWO-COMPONENT HISTIDINE KINASE"/>
    <property type="match status" value="1"/>
</dbReference>
<dbReference type="Pfam" id="PF07495">
    <property type="entry name" value="Y_Y_Y"/>
    <property type="match status" value="1"/>
</dbReference>
<protein>
    <recommendedName>
        <fullName evidence="2">histidine kinase</fullName>
        <ecNumber evidence="2">2.7.13.3</ecNumber>
    </recommendedName>
</protein>
<dbReference type="InterPro" id="IPR018060">
    <property type="entry name" value="HTH_AraC"/>
</dbReference>
<dbReference type="PANTHER" id="PTHR43547:SF2">
    <property type="entry name" value="HYBRID SIGNAL TRANSDUCTION HISTIDINE KINASE C"/>
    <property type="match status" value="1"/>
</dbReference>
<evidence type="ECO:0000256" key="7">
    <source>
        <dbReference type="ARBA" id="ARBA00022840"/>
    </source>
</evidence>
<keyword evidence="11" id="KW-0804">Transcription</keyword>
<dbReference type="PROSITE" id="PS50110">
    <property type="entry name" value="RESPONSE_REGULATORY"/>
    <property type="match status" value="1"/>
</dbReference>
<dbReference type="PROSITE" id="PS50109">
    <property type="entry name" value="HIS_KIN"/>
    <property type="match status" value="1"/>
</dbReference>
<dbReference type="Pfam" id="PF02518">
    <property type="entry name" value="HATPase_c"/>
    <property type="match status" value="1"/>
</dbReference>
<dbReference type="Pfam" id="PF00512">
    <property type="entry name" value="HisKA"/>
    <property type="match status" value="1"/>
</dbReference>
<dbReference type="InterPro" id="IPR011110">
    <property type="entry name" value="Reg_prop"/>
</dbReference>
<dbReference type="Gene3D" id="3.30.565.10">
    <property type="entry name" value="Histidine kinase-like ATPase, C-terminal domain"/>
    <property type="match status" value="1"/>
</dbReference>
<dbReference type="FunFam" id="3.30.565.10:FF:000037">
    <property type="entry name" value="Hybrid sensor histidine kinase/response regulator"/>
    <property type="match status" value="1"/>
</dbReference>
<dbReference type="GO" id="GO:0000155">
    <property type="term" value="F:phosphorelay sensor kinase activity"/>
    <property type="evidence" value="ECO:0007669"/>
    <property type="project" value="InterPro"/>
</dbReference>
<dbReference type="SMART" id="SM00448">
    <property type="entry name" value="REC"/>
    <property type="match status" value="1"/>
</dbReference>
<dbReference type="InterPro" id="IPR009057">
    <property type="entry name" value="Homeodomain-like_sf"/>
</dbReference>
<dbReference type="InterPro" id="IPR005467">
    <property type="entry name" value="His_kinase_dom"/>
</dbReference>
<dbReference type="Pfam" id="PF00072">
    <property type="entry name" value="Response_reg"/>
    <property type="match status" value="1"/>
</dbReference>
<dbReference type="InterPro" id="IPR001789">
    <property type="entry name" value="Sig_transdc_resp-reg_receiver"/>
</dbReference>
<evidence type="ECO:0000313" key="18">
    <source>
        <dbReference type="EMBL" id="RFZ84402.1"/>
    </source>
</evidence>
<feature type="transmembrane region" description="Helical" evidence="13">
    <location>
        <begin position="823"/>
        <end position="841"/>
    </location>
</feature>
<feature type="domain" description="Response regulatory" evidence="17">
    <location>
        <begin position="1146"/>
        <end position="1261"/>
    </location>
</feature>
<dbReference type="InterPro" id="IPR003594">
    <property type="entry name" value="HATPase_dom"/>
</dbReference>
<evidence type="ECO:0000256" key="10">
    <source>
        <dbReference type="ARBA" id="ARBA00023125"/>
    </source>
</evidence>
<keyword evidence="13" id="KW-1133">Transmembrane helix</keyword>
<dbReference type="SUPFAM" id="SSF55874">
    <property type="entry name" value="ATPase domain of HSP90 chaperone/DNA topoisomerase II/histidine kinase"/>
    <property type="match status" value="1"/>
</dbReference>
<dbReference type="InterPro" id="IPR003661">
    <property type="entry name" value="HisK_dim/P_dom"/>
</dbReference>
<evidence type="ECO:0000259" key="15">
    <source>
        <dbReference type="PROSITE" id="PS01124"/>
    </source>
</evidence>
<feature type="chain" id="PRO_5017800786" description="histidine kinase" evidence="14">
    <location>
        <begin position="41"/>
        <end position="1412"/>
    </location>
</feature>
<dbReference type="FunFam" id="2.60.40.10:FF:000791">
    <property type="entry name" value="Two-component system sensor histidine kinase/response regulator"/>
    <property type="match status" value="1"/>
</dbReference>
<dbReference type="GO" id="GO:0003700">
    <property type="term" value="F:DNA-binding transcription factor activity"/>
    <property type="evidence" value="ECO:0007669"/>
    <property type="project" value="InterPro"/>
</dbReference>
<comment type="catalytic activity">
    <reaction evidence="1">
        <text>ATP + protein L-histidine = ADP + protein N-phospho-L-histidine.</text>
        <dbReference type="EC" id="2.7.13.3"/>
    </reaction>
</comment>
<feature type="signal peptide" evidence="14">
    <location>
        <begin position="1"/>
        <end position="40"/>
    </location>
</feature>
<keyword evidence="6 18" id="KW-0418">Kinase</keyword>
<reference evidence="18 19" key="1">
    <citation type="submission" date="2018-08" db="EMBL/GenBank/DDBJ databases">
        <title>Mucilaginibacter terrae sp. nov., isolated from manganese diggings.</title>
        <authorList>
            <person name="Huang Y."/>
            <person name="Zhou Z."/>
        </authorList>
    </citation>
    <scope>NUCLEOTIDE SEQUENCE [LARGE SCALE GENOMIC DNA]</scope>
    <source>
        <strain evidence="18 19">ZH6</strain>
    </source>
</reference>
<keyword evidence="9" id="KW-0805">Transcription regulation</keyword>
<dbReference type="InterPro" id="IPR036097">
    <property type="entry name" value="HisK_dim/P_sf"/>
</dbReference>
<dbReference type="PRINTS" id="PR00344">
    <property type="entry name" value="BCTRLSENSOR"/>
</dbReference>
<dbReference type="SMART" id="SM00387">
    <property type="entry name" value="HATPase_c"/>
    <property type="match status" value="1"/>
</dbReference>
<dbReference type="InterPro" id="IPR004358">
    <property type="entry name" value="Sig_transdc_His_kin-like_C"/>
</dbReference>
<dbReference type="GO" id="GO:0043565">
    <property type="term" value="F:sequence-specific DNA binding"/>
    <property type="evidence" value="ECO:0007669"/>
    <property type="project" value="InterPro"/>
</dbReference>
<dbReference type="SUPFAM" id="SSF46689">
    <property type="entry name" value="Homeodomain-like"/>
    <property type="match status" value="1"/>
</dbReference>
<evidence type="ECO:0000256" key="5">
    <source>
        <dbReference type="ARBA" id="ARBA00022741"/>
    </source>
</evidence>
<dbReference type="InterPro" id="IPR036890">
    <property type="entry name" value="HATPase_C_sf"/>
</dbReference>
<feature type="modified residue" description="4-aspartylphosphate" evidence="12">
    <location>
        <position position="1194"/>
    </location>
</feature>
<sequence length="1412" mass="160200">MPIKFINANLTFINQGKSATLMRKLILTALGVLLSMCNFAQTTPNRKVIKYSLKDGLSFGFVNSIIQDNKGFMWFATADGLNRFDGINFKVYKYDPTKPEGLPGNYLEMMFKDPQEEIWVSTRRGLFKFNTSTEQFTPFYLTGNPADRINSVNHISVADKNTLWFSCNNLGMFSYNKNTRQIKEFSKRNVPAMSNNSISMSLQDSHGLLWLAEQGGTLSVYHVKSGVILSKATEVDASRVKAGRLNAICEDHNQNVWIGTSQGLAYYVRNENKFYLINGPKHHLRSNYFYSLLEDSQKNLLIGLQDGGLYKLDLQELQKTTPEKIGIEPVRSEDNYNITERTIQSLYQDKDNNVWAGTYGDGIYMVSSVPEKFMKFQTKQTSGYSTSLLRYYGMCLDADGLLWLGSDGDGIYKKNLNGDVLKHYYADGKNGSLTNNAILCAAKDNANNLWFGSYEQGLFRYDKPTDKFINFTHSGGNPASLCSNDVRVIYPDSHNSLWIGTNGGGISRMAGNGNTFINYNNGNSSLGSNNIRAICEDNDGNLFIGTYGSGLWYYDRVKDKFSNISADKQMAEYLPSRVIYSLKMYPGNKLLIGTEDDGLLFFDIKTKSLSRITEANGLANNTINAIQPDEDYNIWASTNKGISKIDVNGKIVNYDASNGLQTGHFSPNAVMYSLKDKFICFGGTEGYNIFFPQQVKTSSFKPNIVITALQLFGKEVEVGKKDNILTEVVADARQITLKPDQSVFSIQYAALNYAYTDKSEFAYQLEGLDKSWNYVKNQKSATYRYLNPGTYNFKVKAANQDGVWFDNYTSLKIVILPPWYKTWWAYLCYFVIGAVLVYYYLRYKSNQARLKYEIRIANISAEKEKELVEKKLSFFTNISHEFRTPLTLIINPVKEMIANNNDETDNINNLHLIYRNSRRLLSLVDHLLLFRKADTDGDKLKVVKLNFVNLCREVFLCFSFQAKTKNINFNLECSLETIELYADREKMEIVLFNLLSNAIKFTPKGGSVCCTLTEDEKGVNLYIKDSGAGIPPGTGDQLFDRFYQVQDAAQSQPGFGIGLYLVKMFINSHKGAISYESKPGDGTTFKIELLKGKEHFGSAFVFEDVVETSVFLDELMDFNEPETVVLESINTVKVNTYDTLLAAKNTMLIIEDNLQIRQYVKQIFQAEFEVFEADNGLDGFEMASKLIPSIIICDVMMDGISGIELCSRVKEDVALNNIPVILLTASTLPEIRLKGIEGGADDYITKPFEKEVLIARVHGLLRNKENLHKYFYNEITFKTNDFKISADYKEFLEKCIKIVEEHLEDRDFCIKDVADRIGMSHSNFYKKIKCISGSSANEFIRFVRLRKSAELMITTDCSVAEAAYKVGINDKKYFREKFSKLFGLNPSDYIKKFRQPYHNQNVRSIANSRRNS</sequence>
<keyword evidence="3 12" id="KW-0597">Phosphoprotein</keyword>
<dbReference type="Gene3D" id="1.10.287.130">
    <property type="match status" value="1"/>
</dbReference>
<dbReference type="InterPro" id="IPR015943">
    <property type="entry name" value="WD40/YVTN_repeat-like_dom_sf"/>
</dbReference>
<evidence type="ECO:0000256" key="14">
    <source>
        <dbReference type="SAM" id="SignalP"/>
    </source>
</evidence>
<evidence type="ECO:0000256" key="6">
    <source>
        <dbReference type="ARBA" id="ARBA00022777"/>
    </source>
</evidence>
<dbReference type="CDD" id="cd00075">
    <property type="entry name" value="HATPase"/>
    <property type="match status" value="1"/>
</dbReference>
<dbReference type="Gene3D" id="2.130.10.10">
    <property type="entry name" value="YVTN repeat-like/Quinoprotein amine dehydrogenase"/>
    <property type="match status" value="3"/>
</dbReference>
<evidence type="ECO:0000256" key="12">
    <source>
        <dbReference type="PROSITE-ProRule" id="PRU00169"/>
    </source>
</evidence>
<evidence type="ECO:0000259" key="17">
    <source>
        <dbReference type="PROSITE" id="PS50110"/>
    </source>
</evidence>
<keyword evidence="5" id="KW-0547">Nucleotide-binding</keyword>
<dbReference type="SUPFAM" id="SSF63829">
    <property type="entry name" value="Calcium-dependent phosphotriesterase"/>
    <property type="match status" value="3"/>
</dbReference>
<feature type="domain" description="Histidine kinase" evidence="16">
    <location>
        <begin position="877"/>
        <end position="1093"/>
    </location>
</feature>
<dbReference type="SMART" id="SM00388">
    <property type="entry name" value="HisKA"/>
    <property type="match status" value="1"/>
</dbReference>
<dbReference type="Gene3D" id="1.10.10.60">
    <property type="entry name" value="Homeodomain-like"/>
    <property type="match status" value="1"/>
</dbReference>
<dbReference type="CDD" id="cd17574">
    <property type="entry name" value="REC_OmpR"/>
    <property type="match status" value="1"/>
</dbReference>
<dbReference type="CDD" id="cd00082">
    <property type="entry name" value="HisKA"/>
    <property type="match status" value="1"/>
</dbReference>
<proteinExistence type="predicted"/>
<gene>
    <name evidence="18" type="ORF">DYU05_01905</name>
</gene>
<dbReference type="Pfam" id="PF07494">
    <property type="entry name" value="Reg_prop"/>
    <property type="match status" value="4"/>
</dbReference>
<keyword evidence="8" id="KW-0902">Two-component regulatory system</keyword>
<feature type="domain" description="HTH araC/xylS-type" evidence="15">
    <location>
        <begin position="1293"/>
        <end position="1392"/>
    </location>
</feature>
<keyword evidence="10" id="KW-0238">DNA-binding</keyword>
<dbReference type="EMBL" id="QWDE01000001">
    <property type="protein sequence ID" value="RFZ84402.1"/>
    <property type="molecule type" value="Genomic_DNA"/>
</dbReference>
<dbReference type="Proteomes" id="UP000260823">
    <property type="component" value="Unassembled WGS sequence"/>
</dbReference>
<dbReference type="EC" id="2.7.13.3" evidence="2"/>
<dbReference type="InterPro" id="IPR013783">
    <property type="entry name" value="Ig-like_fold"/>
</dbReference>
<dbReference type="Gene3D" id="2.60.40.10">
    <property type="entry name" value="Immunoglobulins"/>
    <property type="match status" value="1"/>
</dbReference>
<evidence type="ECO:0000256" key="9">
    <source>
        <dbReference type="ARBA" id="ARBA00023015"/>
    </source>
</evidence>
<keyword evidence="13" id="KW-0812">Transmembrane</keyword>
<evidence type="ECO:0000256" key="4">
    <source>
        <dbReference type="ARBA" id="ARBA00022679"/>
    </source>
</evidence>
<dbReference type="InterPro" id="IPR011006">
    <property type="entry name" value="CheY-like_superfamily"/>
</dbReference>
<dbReference type="SUPFAM" id="SSF47384">
    <property type="entry name" value="Homodimeric domain of signal transducing histidine kinase"/>
    <property type="match status" value="1"/>
</dbReference>
<dbReference type="PROSITE" id="PS00041">
    <property type="entry name" value="HTH_ARAC_FAMILY_1"/>
    <property type="match status" value="1"/>
</dbReference>
<evidence type="ECO:0000256" key="1">
    <source>
        <dbReference type="ARBA" id="ARBA00000085"/>
    </source>
</evidence>
<keyword evidence="13" id="KW-0472">Membrane</keyword>